<organism evidence="1 2">
    <name type="scientific">Pantoea phage LIMEzero</name>
    <dbReference type="NCBI Taxonomy" id="943335"/>
    <lineage>
        <taxon>Viruses</taxon>
        <taxon>Duplodnaviria</taxon>
        <taxon>Heunggongvirae</taxon>
        <taxon>Uroviricota</taxon>
        <taxon>Caudoviricetes</taxon>
        <taxon>Autographivirales</taxon>
        <taxon>Autoscriptoviridae</taxon>
        <taxon>Stentvirinae</taxon>
        <taxon>Waewaevirus</taxon>
        <taxon>Waewaevirus limezero</taxon>
    </lineage>
</organism>
<dbReference type="KEGG" id="vg:10894587"/>
<dbReference type="GeneID" id="10894587"/>
<name>F4N9R0_9CAUD</name>
<evidence type="ECO:0000313" key="1">
    <source>
        <dbReference type="EMBL" id="CBY88538.1"/>
    </source>
</evidence>
<reference evidence="2" key="1">
    <citation type="journal article" date="2011" name="Appl. Environ. Microbiol.">
        <title>Bacteriophages LIMElight and LIMEzero of Pantoea agglomerans, belonging to the "phiKMV-like viruses".</title>
        <authorList>
            <person name="Adriaenssens E.M."/>
            <person name="Ceyssens P.J."/>
            <person name="Dunon V."/>
            <person name="Ackermann H.W."/>
            <person name="Van Vaerenbergh J."/>
            <person name="Maes M."/>
            <person name="De Proft M."/>
            <person name="Lavigne R."/>
        </authorList>
    </citation>
    <scope>NUCLEOTIDE SEQUENCE [LARGE SCALE GENOMIC DNA]</scope>
</reference>
<dbReference type="Proteomes" id="UP000008465">
    <property type="component" value="Segment"/>
</dbReference>
<protein>
    <submittedName>
        <fullName evidence="1">Uncharacterized protein</fullName>
    </submittedName>
</protein>
<keyword evidence="2" id="KW-1185">Reference proteome</keyword>
<proteinExistence type="predicted"/>
<accession>F4N9R0</accession>
<evidence type="ECO:0000313" key="2">
    <source>
        <dbReference type="Proteomes" id="UP000008465"/>
    </source>
</evidence>
<dbReference type="EMBL" id="FR751545">
    <property type="protein sequence ID" value="CBY88538.1"/>
    <property type="molecule type" value="Genomic_DNA"/>
</dbReference>
<sequence length="101" mass="10631">MKATVQTVSVTNINAAAFEDGVASEHALIGQLLTREDGERRFVILGMNVDGDSDEKVVESTPEEVVPAFAVSLGVYDMVGGDLLEGADIRVLADLPSINVA</sequence>
<dbReference type="RefSeq" id="YP_004539080.1">
    <property type="nucleotide sequence ID" value="NC_015585.1"/>
</dbReference>